<dbReference type="GO" id="GO:0008237">
    <property type="term" value="F:metallopeptidase activity"/>
    <property type="evidence" value="ECO:0007669"/>
    <property type="project" value="UniProtKB-KW"/>
</dbReference>
<dbReference type="Proteomes" id="UP000545507">
    <property type="component" value="Unassembled WGS sequence"/>
</dbReference>
<proteinExistence type="predicted"/>
<dbReference type="Gene3D" id="3.40.140.10">
    <property type="entry name" value="Cytidine Deaminase, domain 2"/>
    <property type="match status" value="1"/>
</dbReference>
<evidence type="ECO:0000256" key="4">
    <source>
        <dbReference type="ARBA" id="ARBA00022833"/>
    </source>
</evidence>
<dbReference type="NCBIfam" id="TIGR03735">
    <property type="entry name" value="PRTRC_A"/>
    <property type="match status" value="1"/>
</dbReference>
<evidence type="ECO:0000313" key="8">
    <source>
        <dbReference type="EMBL" id="NWF46157.1"/>
    </source>
</evidence>
<keyword evidence="2" id="KW-0479">Metal-binding</keyword>
<evidence type="ECO:0000313" key="9">
    <source>
        <dbReference type="Proteomes" id="UP000545507"/>
    </source>
</evidence>
<keyword evidence="9" id="KW-1185">Reference proteome</keyword>
<gene>
    <name evidence="8" type="ORF">F3K02_12970</name>
</gene>
<keyword evidence="3" id="KW-0378">Hydrolase</keyword>
<dbReference type="InterPro" id="IPR018560">
    <property type="entry name" value="DUF2016"/>
</dbReference>
<keyword evidence="5" id="KW-0482">Metalloprotease</keyword>
<evidence type="ECO:0000259" key="7">
    <source>
        <dbReference type="Pfam" id="PF14464"/>
    </source>
</evidence>
<dbReference type="Pfam" id="PF09436">
    <property type="entry name" value="DUF2016"/>
    <property type="match status" value="1"/>
</dbReference>
<name>A0A7Y8GY46_9BURK</name>
<evidence type="ECO:0000256" key="2">
    <source>
        <dbReference type="ARBA" id="ARBA00022723"/>
    </source>
</evidence>
<organism evidence="8 9">
    <name type="scientific">Hydrogenophaga aromaticivorans</name>
    <dbReference type="NCBI Taxonomy" id="2610898"/>
    <lineage>
        <taxon>Bacteria</taxon>
        <taxon>Pseudomonadati</taxon>
        <taxon>Pseudomonadota</taxon>
        <taxon>Betaproteobacteria</taxon>
        <taxon>Burkholderiales</taxon>
        <taxon>Comamonadaceae</taxon>
        <taxon>Hydrogenophaga</taxon>
    </lineage>
</organism>
<evidence type="ECO:0000256" key="5">
    <source>
        <dbReference type="ARBA" id="ARBA00023049"/>
    </source>
</evidence>
<accession>A0A7Y8GY46</accession>
<feature type="domain" description="JAB" evidence="7">
    <location>
        <begin position="82"/>
        <end position="180"/>
    </location>
</feature>
<comment type="caution">
    <text evidence="8">The sequence shown here is derived from an EMBL/GenBank/DDBJ whole genome shotgun (WGS) entry which is preliminary data.</text>
</comment>
<keyword evidence="4" id="KW-0862">Zinc</keyword>
<dbReference type="InterPro" id="IPR028090">
    <property type="entry name" value="JAB_dom_prok"/>
</dbReference>
<feature type="domain" description="DUF2016" evidence="6">
    <location>
        <begin position="7"/>
        <end position="76"/>
    </location>
</feature>
<protein>
    <submittedName>
        <fullName evidence="8">PRTRC system protein A</fullName>
    </submittedName>
</protein>
<evidence type="ECO:0000259" key="6">
    <source>
        <dbReference type="Pfam" id="PF09436"/>
    </source>
</evidence>
<dbReference type="SUPFAM" id="SSF102712">
    <property type="entry name" value="JAB1/MPN domain"/>
    <property type="match status" value="1"/>
</dbReference>
<evidence type="ECO:0000256" key="3">
    <source>
        <dbReference type="ARBA" id="ARBA00022801"/>
    </source>
</evidence>
<dbReference type="GO" id="GO:0006508">
    <property type="term" value="P:proteolysis"/>
    <property type="evidence" value="ECO:0007669"/>
    <property type="project" value="UniProtKB-KW"/>
</dbReference>
<dbReference type="AlphaFoldDB" id="A0A7Y8GY46"/>
<dbReference type="Pfam" id="PF14464">
    <property type="entry name" value="Prok-JAB"/>
    <property type="match status" value="1"/>
</dbReference>
<evidence type="ECO:0000256" key="1">
    <source>
        <dbReference type="ARBA" id="ARBA00022670"/>
    </source>
</evidence>
<dbReference type="RefSeq" id="WP_177136062.1">
    <property type="nucleotide sequence ID" value="NZ_VYGV01000011.1"/>
</dbReference>
<dbReference type="InterPro" id="IPR022499">
    <property type="entry name" value="PRTRC_protein-A"/>
</dbReference>
<dbReference type="EMBL" id="VYGV01000011">
    <property type="protein sequence ID" value="NWF46157.1"/>
    <property type="molecule type" value="Genomic_DNA"/>
</dbReference>
<keyword evidence="1" id="KW-0645">Protease</keyword>
<dbReference type="GO" id="GO:0046872">
    <property type="term" value="F:metal ion binding"/>
    <property type="evidence" value="ECO:0007669"/>
    <property type="project" value="UniProtKB-KW"/>
</dbReference>
<reference evidence="8 9" key="1">
    <citation type="submission" date="2019-09" db="EMBL/GenBank/DDBJ databases">
        <title>Hydrogenophaga aromatica sp. nov., isolated from a para-xylene-degrading enrichment culture.</title>
        <authorList>
            <person name="Tancsics A."/>
            <person name="Banerjee S."/>
        </authorList>
    </citation>
    <scope>NUCLEOTIDE SEQUENCE [LARGE SCALE GENOMIC DNA]</scope>
    <source>
        <strain evidence="8 9">D2P1</strain>
    </source>
</reference>
<sequence>MSVELLERVVLENFPVTTMPQTGHLVRPKSLGQRYVVAREGLFREVSTPWLYALLPLASIRGMQAPYGPCLPTVELTMNQPPAHLWRMFREMAEQALPHECAGAFIWNTVTAEWRLAVREAQNASPHHVDFAEAPMGEDEVLVVDIHSHASHKAFFSSTDDRDDAGGLKIAAVLGQVDTESPTLCLRLVCLDRFLPMRLDQSGALDVHIEVVA</sequence>